<comment type="caution">
    <text evidence="4">The sequence shown here is derived from an EMBL/GenBank/DDBJ whole genome shotgun (WGS) entry which is preliminary data.</text>
</comment>
<dbReference type="PANTHER" id="PTHR41542:SF1">
    <property type="entry name" value="BLL5807 PROTEIN"/>
    <property type="match status" value="1"/>
</dbReference>
<dbReference type="RefSeq" id="WP_077549573.1">
    <property type="nucleotide sequence ID" value="NZ_JACHEJ010000001.1"/>
</dbReference>
<dbReference type="Proteomes" id="UP000535501">
    <property type="component" value="Unassembled WGS sequence"/>
</dbReference>
<dbReference type="Gene3D" id="3.10.450.240">
    <property type="match status" value="1"/>
</dbReference>
<organism evidence="4 5">
    <name type="scientific">Pseudorhizobium flavum</name>
    <dbReference type="NCBI Taxonomy" id="1335061"/>
    <lineage>
        <taxon>Bacteria</taxon>
        <taxon>Pseudomonadati</taxon>
        <taxon>Pseudomonadota</taxon>
        <taxon>Alphaproteobacteria</taxon>
        <taxon>Hyphomicrobiales</taxon>
        <taxon>Rhizobiaceae</taxon>
        <taxon>Rhizobium/Agrobacterium group</taxon>
        <taxon>Pseudorhizobium</taxon>
    </lineage>
</organism>
<keyword evidence="5" id="KW-1185">Reference proteome</keyword>
<evidence type="ECO:0000256" key="2">
    <source>
        <dbReference type="SAM" id="Phobius"/>
    </source>
</evidence>
<feature type="transmembrane region" description="Helical" evidence="2">
    <location>
        <begin position="90"/>
        <end position="112"/>
    </location>
</feature>
<dbReference type="SUPFAM" id="SSF54427">
    <property type="entry name" value="NTF2-like"/>
    <property type="match status" value="1"/>
</dbReference>
<feature type="transmembrane region" description="Helical" evidence="2">
    <location>
        <begin position="118"/>
        <end position="139"/>
    </location>
</feature>
<proteinExistence type="predicted"/>
<reference evidence="4 5" key="1">
    <citation type="submission" date="2020-08" db="EMBL/GenBank/DDBJ databases">
        <title>Genomic Encyclopedia of Type Strains, Phase IV (KMG-IV): sequencing the most valuable type-strain genomes for metagenomic binning, comparative biology and taxonomic classification.</title>
        <authorList>
            <person name="Goeker M."/>
        </authorList>
    </citation>
    <scope>NUCLEOTIDE SEQUENCE [LARGE SCALE GENOMIC DNA]</scope>
    <source>
        <strain evidence="4 5">DSM 102134</strain>
    </source>
</reference>
<evidence type="ECO:0000259" key="3">
    <source>
        <dbReference type="SMART" id="SM00978"/>
    </source>
</evidence>
<evidence type="ECO:0000313" key="5">
    <source>
        <dbReference type="Proteomes" id="UP000535501"/>
    </source>
</evidence>
<dbReference type="SMART" id="SM00978">
    <property type="entry name" value="Tim44"/>
    <property type="match status" value="1"/>
</dbReference>
<dbReference type="InterPro" id="IPR032710">
    <property type="entry name" value="NTF2-like_dom_sf"/>
</dbReference>
<feature type="domain" description="Tim44-like" evidence="3">
    <location>
        <begin position="188"/>
        <end position="333"/>
    </location>
</feature>
<dbReference type="InterPro" id="IPR007379">
    <property type="entry name" value="Tim44-like_dom"/>
</dbReference>
<protein>
    <submittedName>
        <fullName evidence="4">Putative lipid-binding transport protein (Tim44 family)</fullName>
    </submittedName>
</protein>
<keyword evidence="2" id="KW-1133">Transmembrane helix</keyword>
<evidence type="ECO:0000313" key="4">
    <source>
        <dbReference type="EMBL" id="MBB6178162.1"/>
    </source>
</evidence>
<dbReference type="EMBL" id="JACHEJ010000001">
    <property type="protein sequence ID" value="MBB6178162.1"/>
    <property type="molecule type" value="Genomic_DNA"/>
</dbReference>
<sequence>MLSSIRRFRHVFAIAAIAMAVSLVAVDFAEARRGGGFGSRGTRTFSAPPVTRTAPNQAAPVDRTMAPRPQQNATTPNAARPQNAPQNRGLFGGLAGGLLGGLFLGGLFGMLMGSGFGGAAGFLGMLLQIALIGGLVMLAMRFFARRQQPAGGPSGAGHGHPYQSPQGEGRGFQIPKIGGLAGGAGASAAQAVRQASDATDEIGVTNRDLDQFEKLLKQVQAAYAAEDYAALRAITTPEAMSYLAEELGENATSGLKNDVRDVTLLQGDLSEAWRENGQEYATVAMRYSSIEVMRDRNTGTVVQGDPDNATETVEVWTFVRKPAHDWQLSAIQNAA</sequence>
<accession>A0A7W9YTW3</accession>
<keyword evidence="2" id="KW-0472">Membrane</keyword>
<gene>
    <name evidence="4" type="ORF">HNQ75_000105</name>
</gene>
<feature type="region of interest" description="Disordered" evidence="1">
    <location>
        <begin position="149"/>
        <end position="169"/>
    </location>
</feature>
<name>A0A7W9YTW3_9HYPH</name>
<keyword evidence="2" id="KW-0812">Transmembrane</keyword>
<dbReference type="Pfam" id="PF04280">
    <property type="entry name" value="Tim44"/>
    <property type="match status" value="1"/>
</dbReference>
<evidence type="ECO:0000256" key="1">
    <source>
        <dbReference type="SAM" id="MobiDB-lite"/>
    </source>
</evidence>
<feature type="region of interest" description="Disordered" evidence="1">
    <location>
        <begin position="38"/>
        <end position="86"/>
    </location>
</feature>
<dbReference type="PANTHER" id="PTHR41542">
    <property type="entry name" value="BLL5807 PROTEIN"/>
    <property type="match status" value="1"/>
</dbReference>
<dbReference type="AlphaFoldDB" id="A0A7W9YTW3"/>